<dbReference type="GO" id="GO:0008270">
    <property type="term" value="F:zinc ion binding"/>
    <property type="evidence" value="ECO:0007669"/>
    <property type="project" value="UniProtKB-KW"/>
</dbReference>
<dbReference type="SUPFAM" id="SSF57850">
    <property type="entry name" value="RING/U-box"/>
    <property type="match status" value="1"/>
</dbReference>
<dbReference type="GO" id="GO:0016020">
    <property type="term" value="C:membrane"/>
    <property type="evidence" value="ECO:0007669"/>
    <property type="project" value="UniProtKB-SubCell"/>
</dbReference>
<protein>
    <recommendedName>
        <fullName evidence="4">RING-type E3 ubiquitin transferase</fullName>
        <ecNumber evidence="4">2.3.2.27</ecNumber>
    </recommendedName>
</protein>
<dbReference type="EC" id="2.3.2.27" evidence="4"/>
<evidence type="ECO:0000256" key="3">
    <source>
        <dbReference type="ARBA" id="ARBA00004906"/>
    </source>
</evidence>
<evidence type="ECO:0000313" key="15">
    <source>
        <dbReference type="EMBL" id="WVZ91031.1"/>
    </source>
</evidence>
<dbReference type="Proteomes" id="UP001341281">
    <property type="component" value="Chromosome 08"/>
</dbReference>
<evidence type="ECO:0000259" key="14">
    <source>
        <dbReference type="PROSITE" id="PS50089"/>
    </source>
</evidence>
<evidence type="ECO:0000256" key="7">
    <source>
        <dbReference type="ARBA" id="ARBA00022723"/>
    </source>
</evidence>
<dbReference type="InterPro" id="IPR013083">
    <property type="entry name" value="Znf_RING/FYVE/PHD"/>
</dbReference>
<keyword evidence="16" id="KW-1185">Reference proteome</keyword>
<dbReference type="PROSITE" id="PS50089">
    <property type="entry name" value="ZF_RING_2"/>
    <property type="match status" value="1"/>
</dbReference>
<comment type="subcellular location">
    <subcellularLocation>
        <location evidence="2">Membrane</location>
        <topology evidence="2">Single-pass membrane protein</topology>
    </subcellularLocation>
</comment>
<accession>A0AAQ3XAW3</accession>
<dbReference type="InterPro" id="IPR001841">
    <property type="entry name" value="Znf_RING"/>
</dbReference>
<keyword evidence="6" id="KW-0812">Transmembrane</keyword>
<organism evidence="15 16">
    <name type="scientific">Paspalum notatum var. saurae</name>
    <dbReference type="NCBI Taxonomy" id="547442"/>
    <lineage>
        <taxon>Eukaryota</taxon>
        <taxon>Viridiplantae</taxon>
        <taxon>Streptophyta</taxon>
        <taxon>Embryophyta</taxon>
        <taxon>Tracheophyta</taxon>
        <taxon>Spermatophyta</taxon>
        <taxon>Magnoliopsida</taxon>
        <taxon>Liliopsida</taxon>
        <taxon>Poales</taxon>
        <taxon>Poaceae</taxon>
        <taxon>PACMAD clade</taxon>
        <taxon>Panicoideae</taxon>
        <taxon>Andropogonodae</taxon>
        <taxon>Paspaleae</taxon>
        <taxon>Paspalinae</taxon>
        <taxon>Paspalum</taxon>
    </lineage>
</organism>
<evidence type="ECO:0000256" key="8">
    <source>
        <dbReference type="ARBA" id="ARBA00022771"/>
    </source>
</evidence>
<evidence type="ECO:0000256" key="10">
    <source>
        <dbReference type="ARBA" id="ARBA00022833"/>
    </source>
</evidence>
<dbReference type="GO" id="GO:0016567">
    <property type="term" value="P:protein ubiquitination"/>
    <property type="evidence" value="ECO:0007669"/>
    <property type="project" value="InterPro"/>
</dbReference>
<dbReference type="AlphaFoldDB" id="A0AAQ3XAW3"/>
<evidence type="ECO:0000256" key="1">
    <source>
        <dbReference type="ARBA" id="ARBA00000900"/>
    </source>
</evidence>
<evidence type="ECO:0000256" key="11">
    <source>
        <dbReference type="ARBA" id="ARBA00022989"/>
    </source>
</evidence>
<comment type="pathway">
    <text evidence="3">Protein modification; protein ubiquitination.</text>
</comment>
<keyword evidence="7" id="KW-0479">Metal-binding</keyword>
<keyword evidence="11" id="KW-1133">Transmembrane helix</keyword>
<comment type="catalytic activity">
    <reaction evidence="1">
        <text>S-ubiquitinyl-[E2 ubiquitin-conjugating enzyme]-L-cysteine + [acceptor protein]-L-lysine = [E2 ubiquitin-conjugating enzyme]-L-cysteine + N(6)-ubiquitinyl-[acceptor protein]-L-lysine.</text>
        <dbReference type="EC" id="2.3.2.27"/>
    </reaction>
</comment>
<dbReference type="Gene3D" id="3.30.40.10">
    <property type="entry name" value="Zinc/RING finger domain, C3HC4 (zinc finger)"/>
    <property type="match status" value="1"/>
</dbReference>
<evidence type="ECO:0000313" key="16">
    <source>
        <dbReference type="Proteomes" id="UP001341281"/>
    </source>
</evidence>
<dbReference type="PANTHER" id="PTHR46913:SF1">
    <property type="entry name" value="RING-H2 FINGER PROTEIN ATL16"/>
    <property type="match status" value="1"/>
</dbReference>
<evidence type="ECO:0000256" key="6">
    <source>
        <dbReference type="ARBA" id="ARBA00022692"/>
    </source>
</evidence>
<evidence type="ECO:0000256" key="4">
    <source>
        <dbReference type="ARBA" id="ARBA00012483"/>
    </source>
</evidence>
<dbReference type="EMBL" id="CP144752">
    <property type="protein sequence ID" value="WVZ91031.1"/>
    <property type="molecule type" value="Genomic_DNA"/>
</dbReference>
<dbReference type="PANTHER" id="PTHR46913">
    <property type="entry name" value="RING-H2 FINGER PROTEIN ATL16"/>
    <property type="match status" value="1"/>
</dbReference>
<feature type="domain" description="RING-type" evidence="14">
    <location>
        <begin position="64"/>
        <end position="101"/>
    </location>
</feature>
<evidence type="ECO:0000256" key="5">
    <source>
        <dbReference type="ARBA" id="ARBA00022679"/>
    </source>
</evidence>
<dbReference type="Pfam" id="PF13639">
    <property type="entry name" value="zf-RING_2"/>
    <property type="match status" value="1"/>
</dbReference>
<gene>
    <name evidence="15" type="ORF">U9M48_037264</name>
</gene>
<sequence length="134" mass="14971">MFTCYYINIVPAPDAASRPDHHQPWQLQQQVVGGAAGCLSQEDIEAIPAFEYHRRRREGEEVECAVRDGETVRRLPACGHAFHARCINGWLRAHATCPVCRAGVNKVAGDGETTSADEFTRHKLSANVRFRLLE</sequence>
<evidence type="ECO:0000256" key="13">
    <source>
        <dbReference type="PROSITE-ProRule" id="PRU00175"/>
    </source>
</evidence>
<evidence type="ECO:0000256" key="12">
    <source>
        <dbReference type="ARBA" id="ARBA00023136"/>
    </source>
</evidence>
<keyword evidence="8 13" id="KW-0863">Zinc-finger</keyword>
<keyword evidence="10" id="KW-0862">Zinc</keyword>
<evidence type="ECO:0000256" key="9">
    <source>
        <dbReference type="ARBA" id="ARBA00022786"/>
    </source>
</evidence>
<dbReference type="SMART" id="SM00184">
    <property type="entry name" value="RING"/>
    <property type="match status" value="1"/>
</dbReference>
<keyword evidence="9" id="KW-0833">Ubl conjugation pathway</keyword>
<dbReference type="InterPro" id="IPR044600">
    <property type="entry name" value="ATL1/ATL16-like"/>
</dbReference>
<name>A0AAQ3XAW3_PASNO</name>
<proteinExistence type="predicted"/>
<reference evidence="15 16" key="1">
    <citation type="submission" date="2024-02" db="EMBL/GenBank/DDBJ databases">
        <title>High-quality chromosome-scale genome assembly of Pensacola bahiagrass (Paspalum notatum Flugge var. saurae).</title>
        <authorList>
            <person name="Vega J.M."/>
            <person name="Podio M."/>
            <person name="Orjuela J."/>
            <person name="Siena L.A."/>
            <person name="Pessino S.C."/>
            <person name="Combes M.C."/>
            <person name="Mariac C."/>
            <person name="Albertini E."/>
            <person name="Pupilli F."/>
            <person name="Ortiz J.P.A."/>
            <person name="Leblanc O."/>
        </authorList>
    </citation>
    <scope>NUCLEOTIDE SEQUENCE [LARGE SCALE GENOMIC DNA]</scope>
    <source>
        <strain evidence="15">R1</strain>
        <tissue evidence="15">Leaf</tissue>
    </source>
</reference>
<keyword evidence="12" id="KW-0472">Membrane</keyword>
<dbReference type="GO" id="GO:0061630">
    <property type="term" value="F:ubiquitin protein ligase activity"/>
    <property type="evidence" value="ECO:0007669"/>
    <property type="project" value="UniProtKB-EC"/>
</dbReference>
<evidence type="ECO:0000256" key="2">
    <source>
        <dbReference type="ARBA" id="ARBA00004167"/>
    </source>
</evidence>
<keyword evidence="5" id="KW-0808">Transferase</keyword>